<gene>
    <name evidence="5" type="ORF">ACE1CC_32005</name>
</gene>
<dbReference type="Proteomes" id="UP001576774">
    <property type="component" value="Unassembled WGS sequence"/>
</dbReference>
<dbReference type="Pfam" id="PF04828">
    <property type="entry name" value="GFA"/>
    <property type="match status" value="1"/>
</dbReference>
<proteinExistence type="inferred from homology"/>
<keyword evidence="3" id="KW-0862">Zinc</keyword>
<comment type="similarity">
    <text evidence="1">Belongs to the Gfa family.</text>
</comment>
<name>A0ABV4XGK9_9CYAN</name>
<dbReference type="InterPro" id="IPR006913">
    <property type="entry name" value="CENP-V/GFA"/>
</dbReference>
<comment type="caution">
    <text evidence="5">The sequence shown here is derived from an EMBL/GenBank/DDBJ whole genome shotgun (WGS) entry which is preliminary data.</text>
</comment>
<dbReference type="PANTHER" id="PTHR28620:SF1">
    <property type="entry name" value="CENP-V_GFA DOMAIN-CONTAINING PROTEIN"/>
    <property type="match status" value="1"/>
</dbReference>
<dbReference type="RefSeq" id="WP_413274479.1">
    <property type="nucleotide sequence ID" value="NZ_JBHFNQ010000227.1"/>
</dbReference>
<accession>A0ABV4XGK9</accession>
<reference evidence="5 6" key="1">
    <citation type="submission" date="2024-09" db="EMBL/GenBank/DDBJ databases">
        <title>Floridaenema gen nov. (Aerosakkonemataceae, Aerosakkonematales ord. nov., Cyanobacteria) from benthic tropical and subtropical fresh waters, with the description of four new species.</title>
        <authorList>
            <person name="Moretto J.A."/>
            <person name="Berthold D.E."/>
            <person name="Lefler F.W."/>
            <person name="Huang I.-S."/>
            <person name="Laughinghouse H. IV."/>
        </authorList>
    </citation>
    <scope>NUCLEOTIDE SEQUENCE [LARGE SCALE GENOMIC DNA]</scope>
    <source>
        <strain evidence="5 6">BLCC-F46</strain>
    </source>
</reference>
<organism evidence="5 6">
    <name type="scientific">Floridaenema aerugineum BLCC-F46</name>
    <dbReference type="NCBI Taxonomy" id="3153654"/>
    <lineage>
        <taxon>Bacteria</taxon>
        <taxon>Bacillati</taxon>
        <taxon>Cyanobacteriota</taxon>
        <taxon>Cyanophyceae</taxon>
        <taxon>Oscillatoriophycideae</taxon>
        <taxon>Aerosakkonematales</taxon>
        <taxon>Aerosakkonemataceae</taxon>
        <taxon>Floridanema</taxon>
        <taxon>Floridanema aerugineum</taxon>
    </lineage>
</organism>
<evidence type="ECO:0000313" key="5">
    <source>
        <dbReference type="EMBL" id="MFB2881502.1"/>
    </source>
</evidence>
<sequence>MTAEAGEGETVTYQGGCHCGAVRFQVVVDEHEATDCNCSICKKKGFLHLIVPKEQFTLLQGEDTLTTYTFNTGVAKHLFCRICGIHSFYIPRSHPDGIDVNVHCLDENVGSRFRIVPFDGANWEQNINKLRKNSETGNS</sequence>
<evidence type="ECO:0000313" key="6">
    <source>
        <dbReference type="Proteomes" id="UP001576774"/>
    </source>
</evidence>
<dbReference type="PANTHER" id="PTHR28620">
    <property type="entry name" value="CENTROMERE PROTEIN V"/>
    <property type="match status" value="1"/>
</dbReference>
<evidence type="ECO:0000256" key="1">
    <source>
        <dbReference type="ARBA" id="ARBA00005495"/>
    </source>
</evidence>
<keyword evidence="6" id="KW-1185">Reference proteome</keyword>
<dbReference type="PROSITE" id="PS51891">
    <property type="entry name" value="CENP_V_GFA"/>
    <property type="match status" value="1"/>
</dbReference>
<protein>
    <submittedName>
        <fullName evidence="5">GFA family protein</fullName>
    </submittedName>
</protein>
<evidence type="ECO:0000259" key="4">
    <source>
        <dbReference type="PROSITE" id="PS51891"/>
    </source>
</evidence>
<dbReference type="SUPFAM" id="SSF51316">
    <property type="entry name" value="Mss4-like"/>
    <property type="match status" value="1"/>
</dbReference>
<evidence type="ECO:0000256" key="3">
    <source>
        <dbReference type="ARBA" id="ARBA00022833"/>
    </source>
</evidence>
<dbReference type="InterPro" id="IPR052355">
    <property type="entry name" value="CENP-V-like"/>
</dbReference>
<dbReference type="InterPro" id="IPR011057">
    <property type="entry name" value="Mss4-like_sf"/>
</dbReference>
<keyword evidence="2" id="KW-0479">Metal-binding</keyword>
<dbReference type="EMBL" id="JBHFNQ010000227">
    <property type="protein sequence ID" value="MFB2881502.1"/>
    <property type="molecule type" value="Genomic_DNA"/>
</dbReference>
<dbReference type="Gene3D" id="2.170.150.70">
    <property type="match status" value="1"/>
</dbReference>
<feature type="domain" description="CENP-V/GFA" evidence="4">
    <location>
        <begin position="13"/>
        <end position="124"/>
    </location>
</feature>
<evidence type="ECO:0000256" key="2">
    <source>
        <dbReference type="ARBA" id="ARBA00022723"/>
    </source>
</evidence>